<reference evidence="2" key="2">
    <citation type="submission" date="2025-08" db="UniProtKB">
        <authorList>
            <consortium name="Ensembl"/>
        </authorList>
    </citation>
    <scope>IDENTIFICATION</scope>
</reference>
<keyword evidence="1" id="KW-1133">Transmembrane helix</keyword>
<feature type="transmembrane region" description="Helical" evidence="1">
    <location>
        <begin position="28"/>
        <end position="51"/>
    </location>
</feature>
<name>A0A8C0SBP1_CANLF</name>
<reference evidence="2" key="1">
    <citation type="submission" date="2018-10" db="EMBL/GenBank/DDBJ databases">
        <title>De novo assembly of a Great Dane genome.</title>
        <authorList>
            <person name="Kidd J.M."/>
            <person name="Pendleton A.L."/>
            <person name="Shen F."/>
            <person name="Emery S."/>
        </authorList>
    </citation>
    <scope>NUCLEOTIDE SEQUENCE [LARGE SCALE GENOMIC DNA]</scope>
    <source>
        <strain evidence="2">Great Dane</strain>
    </source>
</reference>
<evidence type="ECO:0000313" key="3">
    <source>
        <dbReference type="Proteomes" id="UP000694542"/>
    </source>
</evidence>
<dbReference type="AlphaFoldDB" id="A0A8C0SBP1"/>
<keyword evidence="1" id="KW-0472">Membrane</keyword>
<dbReference type="Ensembl" id="ENSCAFT00040021945.1">
    <property type="protein sequence ID" value="ENSCAFP00040019038.1"/>
    <property type="gene ID" value="ENSCAFG00040011912.1"/>
</dbReference>
<proteinExistence type="predicted"/>
<evidence type="ECO:0000313" key="2">
    <source>
        <dbReference type="Ensembl" id="ENSCAFP00040019038.1"/>
    </source>
</evidence>
<protein>
    <submittedName>
        <fullName evidence="2">Uncharacterized protein</fullName>
    </submittedName>
</protein>
<sequence length="181" mass="21186">MYLFFFQLIHLDYDVNSNIHLDSSDNPYLIIATLFMLVFDALLYLALTLYFDKILPTEYGHRRSPWFFLKSSFWFQHPRADHVALENEIDSDSSPNDSFEPVSPEFHGKEAIRIRNLKKEYGKGNNEKVEALKGNKVTSHLTRLLDLVTMPHCCTVFTGIKNRYSRHHNSPSFEHIMFPSE</sequence>
<organism evidence="2 3">
    <name type="scientific">Canis lupus familiaris</name>
    <name type="common">Dog</name>
    <name type="synonym">Canis familiaris</name>
    <dbReference type="NCBI Taxonomy" id="9615"/>
    <lineage>
        <taxon>Eukaryota</taxon>
        <taxon>Metazoa</taxon>
        <taxon>Chordata</taxon>
        <taxon>Craniata</taxon>
        <taxon>Vertebrata</taxon>
        <taxon>Euteleostomi</taxon>
        <taxon>Mammalia</taxon>
        <taxon>Eutheria</taxon>
        <taxon>Laurasiatheria</taxon>
        <taxon>Carnivora</taxon>
        <taxon>Caniformia</taxon>
        <taxon>Canidae</taxon>
        <taxon>Canis</taxon>
    </lineage>
</organism>
<keyword evidence="1" id="KW-0812">Transmembrane</keyword>
<evidence type="ECO:0000256" key="1">
    <source>
        <dbReference type="SAM" id="Phobius"/>
    </source>
</evidence>
<dbReference type="Proteomes" id="UP000694542">
    <property type="component" value="Chromosome 9"/>
</dbReference>
<accession>A0A8C0SBP1</accession>